<gene>
    <name evidence="7" type="ORF">BTJ68_00478</name>
</gene>
<protein>
    <recommendedName>
        <fullName evidence="9">NF-kappa-B inhibitor-like protein 1</fullName>
    </recommendedName>
</protein>
<accession>A0A1Z5TU84</accession>
<evidence type="ECO:0000256" key="4">
    <source>
        <dbReference type="ARBA" id="ARBA00023043"/>
    </source>
</evidence>
<keyword evidence="3" id="KW-0677">Repeat</keyword>
<name>A0A1Z5TU84_HORWE</name>
<feature type="compositionally biased region" description="Basic and acidic residues" evidence="6">
    <location>
        <begin position="255"/>
        <end position="275"/>
    </location>
</feature>
<dbReference type="PANTHER" id="PTHR15263">
    <property type="entry name" value="I-KAPPA-B-LIKE PROTEIN IKBL"/>
    <property type="match status" value="1"/>
</dbReference>
<evidence type="ECO:0000256" key="2">
    <source>
        <dbReference type="ARBA" id="ARBA00022553"/>
    </source>
</evidence>
<dbReference type="EMBL" id="MUNK01000003">
    <property type="protein sequence ID" value="OTA39471.1"/>
    <property type="molecule type" value="Genomic_DNA"/>
</dbReference>
<dbReference type="OrthoDB" id="412109at2759"/>
<sequence length="399" mass="46657">MPSLEESRRQVSEGLDRQANDIDHNDILASLQEEIDKHNQVKDHLRDTVRRSHSDRRRGDKERGDRPTKLRFKHSSSDERKRKHRSRHDASDGRHHSHKRKRQYPTPLSDESEAAHPFPREPTHPDGPAPADAFRDSLFDALAHDEGAEYWESVYNQPIHVYPRPAQQTEKGTLEAMDDDQYAEYVKTKMWEKKHPEIVQERERSRRKRVEREEERTKAREDFVRRKERAAWEKAERKNARRFGSEGDNSDDEQYEKTVPSKEWSTEGKSRSAKEREAEYTAAWSHYLAAWDRLKSELLSTSKPTSSDATPTPLSRRIPWPVLGSKPVIRPNIEAFFHHAPAEDEQMKLRVLKAERVRWHPDKIQQRFGGDVEEGVMKLVTGVFQVVDAVFEAARARMA</sequence>
<evidence type="ECO:0000313" key="8">
    <source>
        <dbReference type="Proteomes" id="UP000194280"/>
    </source>
</evidence>
<reference evidence="7 8" key="1">
    <citation type="submission" date="2017-01" db="EMBL/GenBank/DDBJ databases">
        <title>The recent genome duplication of the halophilic yeast Hortaea werneckii: insights from long-read sequencing.</title>
        <authorList>
            <person name="Sinha S."/>
            <person name="Flibotte S."/>
            <person name="Neira M."/>
            <person name="Lenassi M."/>
            <person name="Gostincar C."/>
            <person name="Stajich J.E."/>
            <person name="Nislow C.E."/>
        </authorList>
    </citation>
    <scope>NUCLEOTIDE SEQUENCE [LARGE SCALE GENOMIC DNA]</scope>
    <source>
        <strain evidence="7 8">EXF-2000</strain>
    </source>
</reference>
<evidence type="ECO:0008006" key="9">
    <source>
        <dbReference type="Google" id="ProtNLM"/>
    </source>
</evidence>
<keyword evidence="4" id="KW-0040">ANK repeat</keyword>
<evidence type="ECO:0000256" key="5">
    <source>
        <dbReference type="ARBA" id="ARBA00023242"/>
    </source>
</evidence>
<keyword evidence="8" id="KW-1185">Reference proteome</keyword>
<feature type="compositionally biased region" description="Basic and acidic residues" evidence="6">
    <location>
        <begin position="34"/>
        <end position="68"/>
    </location>
</feature>
<dbReference type="STRING" id="1157616.A0A1Z5TU84"/>
<comment type="caution">
    <text evidence="7">The sequence shown here is derived from an EMBL/GenBank/DDBJ whole genome shotgun (WGS) entry which is preliminary data.</text>
</comment>
<feature type="region of interest" description="Disordered" evidence="6">
    <location>
        <begin position="199"/>
        <end position="220"/>
    </location>
</feature>
<evidence type="ECO:0000256" key="3">
    <source>
        <dbReference type="ARBA" id="ARBA00022737"/>
    </source>
</evidence>
<feature type="region of interest" description="Disordered" evidence="6">
    <location>
        <begin position="1"/>
        <end position="138"/>
    </location>
</feature>
<dbReference type="VEuPathDB" id="FungiDB:BTJ68_00478"/>
<dbReference type="AlphaFoldDB" id="A0A1Z5TU84"/>
<dbReference type="Proteomes" id="UP000194280">
    <property type="component" value="Unassembled WGS sequence"/>
</dbReference>
<dbReference type="InterPro" id="IPR038753">
    <property type="entry name" value="NFKBIL1"/>
</dbReference>
<proteinExistence type="predicted"/>
<keyword evidence="5" id="KW-0539">Nucleus</keyword>
<feature type="region of interest" description="Disordered" evidence="6">
    <location>
        <begin position="235"/>
        <end position="275"/>
    </location>
</feature>
<evidence type="ECO:0000256" key="6">
    <source>
        <dbReference type="SAM" id="MobiDB-lite"/>
    </source>
</evidence>
<feature type="compositionally biased region" description="Basic and acidic residues" evidence="6">
    <location>
        <begin position="1"/>
        <end position="26"/>
    </location>
</feature>
<dbReference type="InParanoid" id="A0A1Z5TU84"/>
<evidence type="ECO:0000256" key="1">
    <source>
        <dbReference type="ARBA" id="ARBA00004123"/>
    </source>
</evidence>
<dbReference type="GO" id="GO:0043124">
    <property type="term" value="P:negative regulation of canonical NF-kappaB signal transduction"/>
    <property type="evidence" value="ECO:0007669"/>
    <property type="project" value="InterPro"/>
</dbReference>
<organism evidence="7 8">
    <name type="scientific">Hortaea werneckii EXF-2000</name>
    <dbReference type="NCBI Taxonomy" id="1157616"/>
    <lineage>
        <taxon>Eukaryota</taxon>
        <taxon>Fungi</taxon>
        <taxon>Dikarya</taxon>
        <taxon>Ascomycota</taxon>
        <taxon>Pezizomycotina</taxon>
        <taxon>Dothideomycetes</taxon>
        <taxon>Dothideomycetidae</taxon>
        <taxon>Mycosphaerellales</taxon>
        <taxon>Teratosphaeriaceae</taxon>
        <taxon>Hortaea</taxon>
    </lineage>
</organism>
<comment type="subcellular location">
    <subcellularLocation>
        <location evidence="1">Nucleus</location>
    </subcellularLocation>
</comment>
<keyword evidence="2" id="KW-0597">Phosphoprotein</keyword>
<evidence type="ECO:0000313" key="7">
    <source>
        <dbReference type="EMBL" id="OTA39471.1"/>
    </source>
</evidence>
<dbReference type="GO" id="GO:0005634">
    <property type="term" value="C:nucleus"/>
    <property type="evidence" value="ECO:0007669"/>
    <property type="project" value="UniProtKB-SubCell"/>
</dbReference>
<dbReference type="PANTHER" id="PTHR15263:SF1">
    <property type="entry name" value="NF-KAPPA-B INHIBITOR-LIKE PROTEIN 1"/>
    <property type="match status" value="1"/>
</dbReference>